<sequence length="165" mass="19091">MGRSISILILFLPYIFLCNVEFFACNFSTVRSFCFDVSGNDENAQSASTKTNLEFIVIDMARANYTNIHRKVLTIDLNKTNPEYKHVYRMCLHEYVVLKSYFEDILNKVTFSGDLGRTALEASNHLFTCMLSFIRSPNIPNPFVQDNENLQMFFDLLRDIYVAPL</sequence>
<proteinExistence type="predicted"/>
<gene>
    <name evidence="2" type="ORF">H5410_044259</name>
</gene>
<dbReference type="EMBL" id="JACXVP010000009">
    <property type="protein sequence ID" value="KAG5583825.1"/>
    <property type="molecule type" value="Genomic_DNA"/>
</dbReference>
<dbReference type="Gene3D" id="1.20.140.40">
    <property type="entry name" value="Invertase/pectin methylesterase inhibitor family protein"/>
    <property type="match status" value="1"/>
</dbReference>
<accession>A0A9J5X6A3</accession>
<reference evidence="2 3" key="1">
    <citation type="submission" date="2020-09" db="EMBL/GenBank/DDBJ databases">
        <title>De no assembly of potato wild relative species, Solanum commersonii.</title>
        <authorList>
            <person name="Cho K."/>
        </authorList>
    </citation>
    <scope>NUCLEOTIDE SEQUENCE [LARGE SCALE GENOMIC DNA]</scope>
    <source>
        <strain evidence="2">LZ3.2</strain>
        <tissue evidence="2">Leaf</tissue>
    </source>
</reference>
<name>A0A9J5X6A3_SOLCO</name>
<dbReference type="AlphaFoldDB" id="A0A9J5X6A3"/>
<evidence type="ECO:0000256" key="1">
    <source>
        <dbReference type="SAM" id="SignalP"/>
    </source>
</evidence>
<feature type="chain" id="PRO_5039916563" description="Pectinesterase inhibitor domain-containing protein" evidence="1">
    <location>
        <begin position="33"/>
        <end position="165"/>
    </location>
</feature>
<dbReference type="InterPro" id="IPR035513">
    <property type="entry name" value="Invertase/methylesterase_inhib"/>
</dbReference>
<evidence type="ECO:0000313" key="3">
    <source>
        <dbReference type="Proteomes" id="UP000824120"/>
    </source>
</evidence>
<protein>
    <recommendedName>
        <fullName evidence="4">Pectinesterase inhibitor domain-containing protein</fullName>
    </recommendedName>
</protein>
<keyword evidence="3" id="KW-1185">Reference proteome</keyword>
<dbReference type="SUPFAM" id="SSF101148">
    <property type="entry name" value="Plant invertase/pectin methylesterase inhibitor"/>
    <property type="match status" value="1"/>
</dbReference>
<feature type="signal peptide" evidence="1">
    <location>
        <begin position="1"/>
        <end position="32"/>
    </location>
</feature>
<evidence type="ECO:0000313" key="2">
    <source>
        <dbReference type="EMBL" id="KAG5583825.1"/>
    </source>
</evidence>
<evidence type="ECO:0008006" key="4">
    <source>
        <dbReference type="Google" id="ProtNLM"/>
    </source>
</evidence>
<comment type="caution">
    <text evidence="2">The sequence shown here is derived from an EMBL/GenBank/DDBJ whole genome shotgun (WGS) entry which is preliminary data.</text>
</comment>
<dbReference type="Proteomes" id="UP000824120">
    <property type="component" value="Chromosome 9"/>
</dbReference>
<keyword evidence="1" id="KW-0732">Signal</keyword>
<organism evidence="2 3">
    <name type="scientific">Solanum commersonii</name>
    <name type="common">Commerson's wild potato</name>
    <name type="synonym">Commerson's nightshade</name>
    <dbReference type="NCBI Taxonomy" id="4109"/>
    <lineage>
        <taxon>Eukaryota</taxon>
        <taxon>Viridiplantae</taxon>
        <taxon>Streptophyta</taxon>
        <taxon>Embryophyta</taxon>
        <taxon>Tracheophyta</taxon>
        <taxon>Spermatophyta</taxon>
        <taxon>Magnoliopsida</taxon>
        <taxon>eudicotyledons</taxon>
        <taxon>Gunneridae</taxon>
        <taxon>Pentapetalae</taxon>
        <taxon>asterids</taxon>
        <taxon>lamiids</taxon>
        <taxon>Solanales</taxon>
        <taxon>Solanaceae</taxon>
        <taxon>Solanoideae</taxon>
        <taxon>Solaneae</taxon>
        <taxon>Solanum</taxon>
    </lineage>
</organism>